<dbReference type="AlphaFoldDB" id="A0AAW1G7U3"/>
<dbReference type="SUPFAM" id="SSF51905">
    <property type="entry name" value="FAD/NAD(P)-binding domain"/>
    <property type="match status" value="1"/>
</dbReference>
<feature type="non-terminal residue" evidence="2">
    <location>
        <position position="1"/>
    </location>
</feature>
<dbReference type="InterPro" id="IPR036188">
    <property type="entry name" value="FAD/NAD-bd_sf"/>
</dbReference>
<dbReference type="InterPro" id="IPR002937">
    <property type="entry name" value="Amino_oxidase"/>
</dbReference>
<gene>
    <name evidence="2" type="ORF">QE152_g41582</name>
</gene>
<dbReference type="GO" id="GO:0046592">
    <property type="term" value="F:polyamine oxidase activity"/>
    <property type="evidence" value="ECO:0007669"/>
    <property type="project" value="TreeGrafter"/>
</dbReference>
<dbReference type="Gene3D" id="3.50.50.60">
    <property type="entry name" value="FAD/NAD(P)-binding domain"/>
    <property type="match status" value="1"/>
</dbReference>
<comment type="caution">
    <text evidence="2">The sequence shown here is derived from an EMBL/GenBank/DDBJ whole genome shotgun (WGS) entry which is preliminary data.</text>
</comment>
<dbReference type="Proteomes" id="UP001458880">
    <property type="component" value="Unassembled WGS sequence"/>
</dbReference>
<evidence type="ECO:0000313" key="3">
    <source>
        <dbReference type="Proteomes" id="UP001458880"/>
    </source>
</evidence>
<evidence type="ECO:0000313" key="2">
    <source>
        <dbReference type="EMBL" id="KAK9659739.1"/>
    </source>
</evidence>
<dbReference type="InterPro" id="IPR050281">
    <property type="entry name" value="Flavin_monoamine_oxidase"/>
</dbReference>
<accession>A0AAW1G7U3</accession>
<evidence type="ECO:0000259" key="1">
    <source>
        <dbReference type="Pfam" id="PF01593"/>
    </source>
</evidence>
<dbReference type="PANTHER" id="PTHR10742">
    <property type="entry name" value="FLAVIN MONOAMINE OXIDASE"/>
    <property type="match status" value="1"/>
</dbReference>
<name>A0AAW1G7U3_POPJA</name>
<dbReference type="EMBL" id="JASPKY010005311">
    <property type="protein sequence ID" value="KAK9659739.1"/>
    <property type="molecule type" value="Genomic_DNA"/>
</dbReference>
<keyword evidence="3" id="KW-1185">Reference proteome</keyword>
<proteinExistence type="predicted"/>
<protein>
    <submittedName>
        <fullName evidence="2">Flavin containing amine oxidoreductase</fullName>
    </submittedName>
</protein>
<reference evidence="2 3" key="1">
    <citation type="journal article" date="2024" name="BMC Genomics">
        <title>De novo assembly and annotation of Popillia japonica's genome with initial clues to its potential as an invasive pest.</title>
        <authorList>
            <person name="Cucini C."/>
            <person name="Boschi S."/>
            <person name="Funari R."/>
            <person name="Cardaioli E."/>
            <person name="Iannotti N."/>
            <person name="Marturano G."/>
            <person name="Paoli F."/>
            <person name="Bruttini M."/>
            <person name="Carapelli A."/>
            <person name="Frati F."/>
            <person name="Nardi F."/>
        </authorList>
    </citation>
    <scope>NUCLEOTIDE SEQUENCE [LARGE SCALE GENOMIC DNA]</scope>
    <source>
        <strain evidence="2">DMR45628</strain>
    </source>
</reference>
<organism evidence="2 3">
    <name type="scientific">Popillia japonica</name>
    <name type="common">Japanese beetle</name>
    <dbReference type="NCBI Taxonomy" id="7064"/>
    <lineage>
        <taxon>Eukaryota</taxon>
        <taxon>Metazoa</taxon>
        <taxon>Ecdysozoa</taxon>
        <taxon>Arthropoda</taxon>
        <taxon>Hexapoda</taxon>
        <taxon>Insecta</taxon>
        <taxon>Pterygota</taxon>
        <taxon>Neoptera</taxon>
        <taxon>Endopterygota</taxon>
        <taxon>Coleoptera</taxon>
        <taxon>Polyphaga</taxon>
        <taxon>Scarabaeiformia</taxon>
        <taxon>Scarabaeidae</taxon>
        <taxon>Rutelinae</taxon>
        <taxon>Popillia</taxon>
    </lineage>
</organism>
<feature type="domain" description="Amine oxidase" evidence="1">
    <location>
        <begin position="1"/>
        <end position="63"/>
    </location>
</feature>
<dbReference type="PANTHER" id="PTHR10742:SF398">
    <property type="entry name" value="AMINE OXIDASE DOMAIN-CONTAINING PROTEIN-RELATED"/>
    <property type="match status" value="1"/>
</dbReference>
<dbReference type="Pfam" id="PF01593">
    <property type="entry name" value="Amino_oxidase"/>
    <property type="match status" value="1"/>
</dbReference>
<sequence>DILILEAETRIGGRINSIYFGDAFIDLGAEWCVGQEDNAVYNLVKDYNLLQSTETDFRTFYFCGDRNMFVEGNYCWYRTCRHCCGDKTIKK</sequence>